<geneLocation type="mitochondrion" evidence="22"/>
<comment type="catalytic activity">
    <reaction evidence="17">
        <text>4 Fe(II)-[cytochrome c] + O2 + 8 H(+)(in) = 4 Fe(III)-[cytochrome c] + 2 H2O + 4 H(+)(out)</text>
        <dbReference type="Rhea" id="RHEA:11436"/>
        <dbReference type="Rhea" id="RHEA-COMP:10350"/>
        <dbReference type="Rhea" id="RHEA-COMP:14399"/>
        <dbReference type="ChEBI" id="CHEBI:15377"/>
        <dbReference type="ChEBI" id="CHEBI:15378"/>
        <dbReference type="ChEBI" id="CHEBI:15379"/>
        <dbReference type="ChEBI" id="CHEBI:29033"/>
        <dbReference type="ChEBI" id="CHEBI:29034"/>
        <dbReference type="EC" id="7.1.1.9"/>
    </reaction>
    <physiologicalReaction direction="left-to-right" evidence="17">
        <dbReference type="Rhea" id="RHEA:11437"/>
    </physiologicalReaction>
</comment>
<dbReference type="InterPro" id="IPR001505">
    <property type="entry name" value="Copper_CuA"/>
</dbReference>
<dbReference type="PRINTS" id="PR01166">
    <property type="entry name" value="CYCOXIDASEII"/>
</dbReference>
<evidence type="ECO:0000256" key="2">
    <source>
        <dbReference type="ARBA" id="ARBA00007866"/>
    </source>
</evidence>
<comment type="subcellular location">
    <subcellularLocation>
        <location evidence="1 18">Mitochondrion inner membrane</location>
        <topology evidence="1 18">Multi-pass membrane protein</topology>
    </subcellularLocation>
</comment>
<comment type="similarity">
    <text evidence="2 18">Belongs to the cytochrome c oxidase subunit 2 family.</text>
</comment>
<dbReference type="SUPFAM" id="SSF81464">
    <property type="entry name" value="Cytochrome c oxidase subunit II-like, transmembrane region"/>
    <property type="match status" value="1"/>
</dbReference>
<dbReference type="InterPro" id="IPR036257">
    <property type="entry name" value="Cyt_c_oxidase_su2_TM_sf"/>
</dbReference>
<feature type="domain" description="Cytochrome oxidase subunit II copper A binding" evidence="20">
    <location>
        <begin position="92"/>
        <end position="228"/>
    </location>
</feature>
<dbReference type="Pfam" id="PF02790">
    <property type="entry name" value="COX2_TM"/>
    <property type="match status" value="1"/>
</dbReference>
<evidence type="ECO:0000256" key="6">
    <source>
        <dbReference type="ARBA" id="ARBA00022660"/>
    </source>
</evidence>
<dbReference type="PROSITE" id="PS50999">
    <property type="entry name" value="COX2_TM"/>
    <property type="match status" value="1"/>
</dbReference>
<evidence type="ECO:0000256" key="4">
    <source>
        <dbReference type="ARBA" id="ARBA00015946"/>
    </source>
</evidence>
<dbReference type="GO" id="GO:0042773">
    <property type="term" value="P:ATP synthesis coupled electron transport"/>
    <property type="evidence" value="ECO:0007669"/>
    <property type="project" value="TreeGrafter"/>
</dbReference>
<evidence type="ECO:0000256" key="12">
    <source>
        <dbReference type="ARBA" id="ARBA00022982"/>
    </source>
</evidence>
<evidence type="ECO:0000256" key="7">
    <source>
        <dbReference type="ARBA" id="ARBA00022692"/>
    </source>
</evidence>
<keyword evidence="16 18" id="KW-0472">Membrane</keyword>
<keyword evidence="15 18" id="KW-0496">Mitochondrion</keyword>
<evidence type="ECO:0000256" key="9">
    <source>
        <dbReference type="ARBA" id="ARBA00022792"/>
    </source>
</evidence>
<evidence type="ECO:0000256" key="18">
    <source>
        <dbReference type="RuleBase" id="RU000457"/>
    </source>
</evidence>
<keyword evidence="8 18" id="KW-0479">Metal-binding</keyword>
<keyword evidence="13 19" id="KW-1133">Transmembrane helix</keyword>
<comment type="cofactor">
    <cofactor evidence="18">
        <name>Cu cation</name>
        <dbReference type="ChEBI" id="CHEBI:23378"/>
    </cofactor>
    <text evidence="18">Binds a copper A center.</text>
</comment>
<dbReference type="InterPro" id="IPR045187">
    <property type="entry name" value="CcO_II"/>
</dbReference>
<evidence type="ECO:0000256" key="17">
    <source>
        <dbReference type="ARBA" id="ARBA00049512"/>
    </source>
</evidence>
<keyword evidence="5 18" id="KW-0813">Transport</keyword>
<evidence type="ECO:0000256" key="15">
    <source>
        <dbReference type="ARBA" id="ARBA00023128"/>
    </source>
</evidence>
<feature type="transmembrane region" description="Helical" evidence="19">
    <location>
        <begin position="21"/>
        <end position="43"/>
    </location>
</feature>
<evidence type="ECO:0000256" key="10">
    <source>
        <dbReference type="ARBA" id="ARBA00022842"/>
    </source>
</evidence>
<dbReference type="PANTHER" id="PTHR22888:SF9">
    <property type="entry name" value="CYTOCHROME C OXIDASE SUBUNIT 2"/>
    <property type="match status" value="1"/>
</dbReference>
<dbReference type="Pfam" id="PF00116">
    <property type="entry name" value="COX2"/>
    <property type="match status" value="1"/>
</dbReference>
<protein>
    <recommendedName>
        <fullName evidence="4 18">Cytochrome c oxidase subunit 2</fullName>
    </recommendedName>
</protein>
<proteinExistence type="inferred from homology"/>
<dbReference type="PANTHER" id="PTHR22888">
    <property type="entry name" value="CYTOCHROME C OXIDASE, SUBUNIT II"/>
    <property type="match status" value="1"/>
</dbReference>
<reference evidence="22" key="1">
    <citation type="submission" date="2016-12" db="EMBL/GenBank/DDBJ databases">
        <title>A first mitochondrial genomes of three bathynellaceans (Malacostraca: Syncarida: Bathynellacea), and their phylogenetic position in Malacostraca.</title>
        <authorList>
            <person name="Song J.-H."/>
            <person name="Cho J.-L."/>
            <person name="Min G.-S."/>
        </authorList>
    </citation>
    <scope>NUCLEOTIDE SEQUENCE</scope>
    <source>
        <strain evidence="22">B</strain>
    </source>
</reference>
<dbReference type="PROSITE" id="PS50857">
    <property type="entry name" value="COX2_CUA"/>
    <property type="match status" value="1"/>
</dbReference>
<dbReference type="GO" id="GO:0005507">
    <property type="term" value="F:copper ion binding"/>
    <property type="evidence" value="ECO:0007669"/>
    <property type="project" value="InterPro"/>
</dbReference>
<feature type="domain" description="Cytochrome oxidase subunit II transmembrane region profile" evidence="21">
    <location>
        <begin position="1"/>
        <end position="91"/>
    </location>
</feature>
<dbReference type="InterPro" id="IPR002429">
    <property type="entry name" value="CcO_II-like_C"/>
</dbReference>
<dbReference type="SUPFAM" id="SSF49503">
    <property type="entry name" value="Cupredoxins"/>
    <property type="match status" value="1"/>
</dbReference>
<accession>A0A7R6D7F0</accession>
<evidence type="ECO:0000313" key="22">
    <source>
        <dbReference type="EMBL" id="ASV72578.1"/>
    </source>
</evidence>
<keyword evidence="10" id="KW-0460">Magnesium</keyword>
<feature type="transmembrane region" description="Helical" evidence="19">
    <location>
        <begin position="63"/>
        <end position="86"/>
    </location>
</feature>
<evidence type="ECO:0000256" key="8">
    <source>
        <dbReference type="ARBA" id="ARBA00022723"/>
    </source>
</evidence>
<evidence type="ECO:0000259" key="21">
    <source>
        <dbReference type="PROSITE" id="PS50999"/>
    </source>
</evidence>
<keyword evidence="12 18" id="KW-0249">Electron transport</keyword>
<keyword evidence="9 18" id="KW-0999">Mitochondrion inner membrane</keyword>
<evidence type="ECO:0000256" key="5">
    <source>
        <dbReference type="ARBA" id="ARBA00022448"/>
    </source>
</evidence>
<dbReference type="InterPro" id="IPR011759">
    <property type="entry name" value="Cyt_c_oxidase_su2_TM_dom"/>
</dbReference>
<keyword evidence="14 18" id="KW-0186">Copper</keyword>
<evidence type="ECO:0000256" key="3">
    <source>
        <dbReference type="ARBA" id="ARBA00011164"/>
    </source>
</evidence>
<evidence type="ECO:0000256" key="13">
    <source>
        <dbReference type="ARBA" id="ARBA00022989"/>
    </source>
</evidence>
<sequence length="229" mass="26830">MNKWGSIELMDSVTPLMEMMIFFHDHVMTILLLILTLVGYVMLSMLFNKNINRFLLEGQYIEIIWTILPSLILIMIALPSLHLLYVSDELFNVKYNIKIMAHQWYWSYTYFNKEIKNCLTFDSYMNSSENSMNIMFRLLDVNSRLIIPYSTYMRVMVSSSDVLHSWTIPALGIKLDATPGRLNQMSFYTTRSSLFFGQCSEICGTQHSFMPIVMESVSPFIFKKFIIHN</sequence>
<keyword evidence="11" id="KW-1278">Translocase</keyword>
<dbReference type="Gene3D" id="1.10.287.90">
    <property type="match status" value="1"/>
</dbReference>
<dbReference type="GO" id="GO:0004129">
    <property type="term" value="F:cytochrome-c oxidase activity"/>
    <property type="evidence" value="ECO:0007669"/>
    <property type="project" value="UniProtKB-EC"/>
</dbReference>
<evidence type="ECO:0000259" key="20">
    <source>
        <dbReference type="PROSITE" id="PS50857"/>
    </source>
</evidence>
<comment type="function">
    <text evidence="18">Component of the cytochrome c oxidase, the last enzyme in the mitochondrial electron transport chain which drives oxidative phosphorylation. The respiratory chain contains 3 multisubunit complexes succinate dehydrogenase (complex II, CII), ubiquinol-cytochrome c oxidoreductase (cytochrome b-c1 complex, complex III, CIII) and cytochrome c oxidase (complex IV, CIV), that cooperate to transfer electrons derived from NADH and succinate to molecular oxygen, creating an electrochemical gradient over the inner membrane that drives transmembrane transport and the ATP synthase. Cytochrome c oxidase is the component of the respiratory chain that catalyzes the reduction of oxygen to water. Electrons originating from reduced cytochrome c in the intermembrane space (IMS) are transferred via the dinuclear copper A center (CU(A)) of subunit 2 and heme A of subunit 1 to the active site in subunit 1, a binuclear center (BNC) formed by heme A3 and copper B (CU(B)). The BNC reduces molecular oxygen to 2 water molecules using 4 electrons from cytochrome c in the IMS and 4 protons from the mitochondrial matrix.</text>
</comment>
<evidence type="ECO:0000256" key="14">
    <source>
        <dbReference type="ARBA" id="ARBA00023008"/>
    </source>
</evidence>
<evidence type="ECO:0000256" key="16">
    <source>
        <dbReference type="ARBA" id="ARBA00023136"/>
    </source>
</evidence>
<evidence type="ECO:0000256" key="1">
    <source>
        <dbReference type="ARBA" id="ARBA00004448"/>
    </source>
</evidence>
<dbReference type="Gene3D" id="2.60.40.420">
    <property type="entry name" value="Cupredoxins - blue copper proteins"/>
    <property type="match status" value="1"/>
</dbReference>
<keyword evidence="7 18" id="KW-0812">Transmembrane</keyword>
<dbReference type="EMBL" id="KY310670">
    <property type="protein sequence ID" value="ASV72578.1"/>
    <property type="molecule type" value="Genomic_DNA"/>
</dbReference>
<name>A0A7R6D7F0_9CRUS</name>
<gene>
    <name evidence="22" type="primary">cox2</name>
</gene>
<evidence type="ECO:0000256" key="11">
    <source>
        <dbReference type="ARBA" id="ARBA00022967"/>
    </source>
</evidence>
<dbReference type="PROSITE" id="PS00078">
    <property type="entry name" value="COX2"/>
    <property type="match status" value="1"/>
</dbReference>
<comment type="subunit">
    <text evidence="3">Component of the cytochrome c oxidase (complex IV, CIV), a multisubunit enzyme composed of a catalytic core of 3 subunits and several supernumerary subunits. The complex exists as a monomer or a dimer and forms supercomplexes (SCs) in the inner mitochondrial membrane with ubiquinol-cytochrome c oxidoreductase (cytochrome b-c1 complex, complex III, CIII).</text>
</comment>
<dbReference type="GO" id="GO:0005743">
    <property type="term" value="C:mitochondrial inner membrane"/>
    <property type="evidence" value="ECO:0007669"/>
    <property type="project" value="UniProtKB-SubCell"/>
</dbReference>
<dbReference type="InterPro" id="IPR008972">
    <property type="entry name" value="Cupredoxin"/>
</dbReference>
<organism evidence="22">
    <name type="scientific">Arisubathynella cheongmiensis</name>
    <dbReference type="NCBI Taxonomy" id="2025387"/>
    <lineage>
        <taxon>Eukaryota</taxon>
        <taxon>Metazoa</taxon>
        <taxon>Ecdysozoa</taxon>
        <taxon>Arthropoda</taxon>
        <taxon>Crustacea</taxon>
        <taxon>Multicrustacea</taxon>
        <taxon>Malacostraca</taxon>
        <taxon>Eumalacostraca</taxon>
        <taxon>Syncarida</taxon>
        <taxon>Bathynellacea</taxon>
        <taxon>Parabathynellidae</taxon>
        <taxon>Arisubathynella</taxon>
    </lineage>
</organism>
<keyword evidence="6 18" id="KW-0679">Respiratory chain</keyword>
<dbReference type="AlphaFoldDB" id="A0A7R6D7F0"/>
<evidence type="ECO:0000256" key="19">
    <source>
        <dbReference type="SAM" id="Phobius"/>
    </source>
</evidence>